<proteinExistence type="predicted"/>
<feature type="non-terminal residue" evidence="2">
    <location>
        <position position="1"/>
    </location>
</feature>
<dbReference type="EMBL" id="QNUK01000368">
    <property type="protein sequence ID" value="KAF5894548.1"/>
    <property type="molecule type" value="Genomic_DNA"/>
</dbReference>
<feature type="non-terminal residue" evidence="2">
    <location>
        <position position="61"/>
    </location>
</feature>
<sequence length="61" mass="6611">PVSRHSDRADVGAESVQSHRGLCGGRGRVSRLHPQSDGLLHSSYQHSQSPQRAQPGSMDLH</sequence>
<keyword evidence="3" id="KW-1185">Reference proteome</keyword>
<name>A0A8J4TUA6_CLAMG</name>
<comment type="caution">
    <text evidence="2">The sequence shown here is derived from an EMBL/GenBank/DDBJ whole genome shotgun (WGS) entry which is preliminary data.</text>
</comment>
<protein>
    <submittedName>
        <fullName evidence="2">Uncharacterized protein</fullName>
    </submittedName>
</protein>
<reference evidence="2" key="1">
    <citation type="submission" date="2020-07" db="EMBL/GenBank/DDBJ databases">
        <title>Clarias magur genome sequencing, assembly and annotation.</title>
        <authorList>
            <person name="Kushwaha B."/>
            <person name="Kumar R."/>
            <person name="Das P."/>
            <person name="Joshi C.G."/>
            <person name="Kumar D."/>
            <person name="Nagpure N.S."/>
            <person name="Pandey M."/>
            <person name="Agarwal S."/>
            <person name="Srivastava S."/>
            <person name="Singh M."/>
            <person name="Sahoo L."/>
            <person name="Jayasankar P."/>
            <person name="Meher P.K."/>
            <person name="Koringa P.G."/>
            <person name="Iquebal M.A."/>
            <person name="Das S.P."/>
            <person name="Bit A."/>
            <person name="Patnaik S."/>
            <person name="Patel N."/>
            <person name="Shah T.M."/>
            <person name="Hinsu A."/>
            <person name="Jena J.K."/>
        </authorList>
    </citation>
    <scope>NUCLEOTIDE SEQUENCE</scope>
    <source>
        <strain evidence="2">CIFAMagur01</strain>
        <tissue evidence="2">Testis</tissue>
    </source>
</reference>
<feature type="compositionally biased region" description="Polar residues" evidence="1">
    <location>
        <begin position="42"/>
        <end position="54"/>
    </location>
</feature>
<feature type="compositionally biased region" description="Basic and acidic residues" evidence="1">
    <location>
        <begin position="1"/>
        <end position="11"/>
    </location>
</feature>
<evidence type="ECO:0000313" key="3">
    <source>
        <dbReference type="Proteomes" id="UP000727407"/>
    </source>
</evidence>
<evidence type="ECO:0000256" key="1">
    <source>
        <dbReference type="SAM" id="MobiDB-lite"/>
    </source>
</evidence>
<evidence type="ECO:0000313" key="2">
    <source>
        <dbReference type="EMBL" id="KAF5894548.1"/>
    </source>
</evidence>
<dbReference type="AlphaFoldDB" id="A0A8J4TUA6"/>
<feature type="region of interest" description="Disordered" evidence="1">
    <location>
        <begin position="1"/>
        <end position="61"/>
    </location>
</feature>
<dbReference type="Proteomes" id="UP000727407">
    <property type="component" value="Unassembled WGS sequence"/>
</dbReference>
<gene>
    <name evidence="2" type="ORF">DAT39_015731</name>
</gene>
<accession>A0A8J4TUA6</accession>
<organism evidence="2 3">
    <name type="scientific">Clarias magur</name>
    <name type="common">Asian catfish</name>
    <name type="synonym">Macropteronotus magur</name>
    <dbReference type="NCBI Taxonomy" id="1594786"/>
    <lineage>
        <taxon>Eukaryota</taxon>
        <taxon>Metazoa</taxon>
        <taxon>Chordata</taxon>
        <taxon>Craniata</taxon>
        <taxon>Vertebrata</taxon>
        <taxon>Euteleostomi</taxon>
        <taxon>Actinopterygii</taxon>
        <taxon>Neopterygii</taxon>
        <taxon>Teleostei</taxon>
        <taxon>Ostariophysi</taxon>
        <taxon>Siluriformes</taxon>
        <taxon>Clariidae</taxon>
        <taxon>Clarias</taxon>
    </lineage>
</organism>